<accession>A0A815ZK35</accession>
<evidence type="ECO:0000313" key="3">
    <source>
        <dbReference type="EMBL" id="CAF1909348.1"/>
    </source>
</evidence>
<dbReference type="EMBL" id="CAJNOW010010658">
    <property type="protein sequence ID" value="CAF1584251.1"/>
    <property type="molecule type" value="Genomic_DNA"/>
</dbReference>
<feature type="compositionally biased region" description="Polar residues" evidence="1">
    <location>
        <begin position="17"/>
        <end position="34"/>
    </location>
</feature>
<evidence type="ECO:0000313" key="2">
    <source>
        <dbReference type="EMBL" id="CAF1584251.1"/>
    </source>
</evidence>
<dbReference type="Proteomes" id="UP000663834">
    <property type="component" value="Unassembled WGS sequence"/>
</dbReference>
<dbReference type="Proteomes" id="UP000663824">
    <property type="component" value="Unassembled WGS sequence"/>
</dbReference>
<dbReference type="EMBL" id="CAJNRE010000041">
    <property type="protein sequence ID" value="CAF1909348.1"/>
    <property type="molecule type" value="Genomic_DNA"/>
</dbReference>
<organism evidence="2 4">
    <name type="scientific">Rotaria magnacalcarata</name>
    <dbReference type="NCBI Taxonomy" id="392030"/>
    <lineage>
        <taxon>Eukaryota</taxon>
        <taxon>Metazoa</taxon>
        <taxon>Spiralia</taxon>
        <taxon>Gnathifera</taxon>
        <taxon>Rotifera</taxon>
        <taxon>Eurotatoria</taxon>
        <taxon>Bdelloidea</taxon>
        <taxon>Philodinida</taxon>
        <taxon>Philodinidae</taxon>
        <taxon>Rotaria</taxon>
    </lineage>
</organism>
<reference evidence="2" key="1">
    <citation type="submission" date="2021-02" db="EMBL/GenBank/DDBJ databases">
        <authorList>
            <person name="Nowell W R."/>
        </authorList>
    </citation>
    <scope>NUCLEOTIDE SEQUENCE</scope>
</reference>
<comment type="caution">
    <text evidence="2">The sequence shown here is derived from an EMBL/GenBank/DDBJ whole genome shotgun (WGS) entry which is preliminary data.</text>
</comment>
<name>A0A815ZK35_9BILA</name>
<protein>
    <submittedName>
        <fullName evidence="2">Uncharacterized protein</fullName>
    </submittedName>
</protein>
<gene>
    <name evidence="2" type="ORF">KQP761_LOCUS20478</name>
    <name evidence="3" type="ORF">MBJ925_LOCUS672</name>
</gene>
<sequence length="386" mass="42823">MLPKRYNTVAPTRDLVRSNSQESTETASNSPNNDRNYRHSPRIQRGEISMSQLPMNSTCTFDYQCLTNISLSCSLSTNPSSSQCDNTVLLSCNTTTHAYSCTESTHEWDGTQCVVRRSIGDECSSNYTDYWTGFLNNTYGVYCTPKINYGVTSFTCVSSSYQCRDYDYVKCVPGQCTCNSTYEYWDGIMCNTRLNYSYSCNATSMCRNWASVPNLQCLTPASGSSIKQCLCNSTQYFDYCRDSCYTAQGLQAACNTTSCYAVSVCDQSKSLSCVNNICNCTLESCRAGQGTYLASCTIDQNYQCEEYNLLSCIASQCNCASVMYWSSSLNYCVAKSSYLGTYTSTSQCLTAAVVVLICTSDQCLCSTGYSWSSSLQQCVDLRQKYA</sequence>
<dbReference type="AlphaFoldDB" id="A0A815ZK35"/>
<feature type="region of interest" description="Disordered" evidence="1">
    <location>
        <begin position="1"/>
        <end position="39"/>
    </location>
</feature>
<proteinExistence type="predicted"/>
<evidence type="ECO:0000256" key="1">
    <source>
        <dbReference type="SAM" id="MobiDB-lite"/>
    </source>
</evidence>
<dbReference type="OrthoDB" id="9977844at2759"/>
<evidence type="ECO:0000313" key="4">
    <source>
        <dbReference type="Proteomes" id="UP000663834"/>
    </source>
</evidence>